<evidence type="ECO:0000313" key="4">
    <source>
        <dbReference type="Proteomes" id="UP001610446"/>
    </source>
</evidence>
<keyword evidence="2" id="KW-0812">Transmembrane</keyword>
<dbReference type="EMBL" id="JBFXLU010000044">
    <property type="protein sequence ID" value="KAL2849253.1"/>
    <property type="molecule type" value="Genomic_DNA"/>
</dbReference>
<evidence type="ECO:0000256" key="2">
    <source>
        <dbReference type="SAM" id="Phobius"/>
    </source>
</evidence>
<gene>
    <name evidence="3" type="ORF">BJY01DRAFT_210997</name>
</gene>
<feature type="non-terminal residue" evidence="3">
    <location>
        <position position="1"/>
    </location>
</feature>
<accession>A0ABR4KDD4</accession>
<proteinExistence type="predicted"/>
<sequence>RVGKGRARCRGRSISRVRGRSSSSSSSSSRRRRRIRLMPRPIPRTLTLGAAADTLESVPSAMWFHVCPAGTVIGVTIALLRYIPLSGAPVRGDLGDHCISACPWISLL</sequence>
<reference evidence="3 4" key="1">
    <citation type="submission" date="2024-07" db="EMBL/GenBank/DDBJ databases">
        <title>Section-level genome sequencing and comparative genomics of Aspergillus sections Usti and Cavernicolus.</title>
        <authorList>
            <consortium name="Lawrence Berkeley National Laboratory"/>
            <person name="Nybo J.L."/>
            <person name="Vesth T.C."/>
            <person name="Theobald S."/>
            <person name="Frisvad J.C."/>
            <person name="Larsen T.O."/>
            <person name="Kjaerboelling I."/>
            <person name="Rothschild-Mancinelli K."/>
            <person name="Lyhne E.K."/>
            <person name="Kogle M.E."/>
            <person name="Barry K."/>
            <person name="Clum A."/>
            <person name="Na H."/>
            <person name="Ledsgaard L."/>
            <person name="Lin J."/>
            <person name="Lipzen A."/>
            <person name="Kuo A."/>
            <person name="Riley R."/>
            <person name="Mondo S."/>
            <person name="Labutti K."/>
            <person name="Haridas S."/>
            <person name="Pangalinan J."/>
            <person name="Salamov A.A."/>
            <person name="Simmons B.A."/>
            <person name="Magnuson J.K."/>
            <person name="Chen J."/>
            <person name="Drula E."/>
            <person name="Henrissat B."/>
            <person name="Wiebenga A."/>
            <person name="Lubbers R.J."/>
            <person name="Gomes A.C."/>
            <person name="Makela M.R."/>
            <person name="Stajich J."/>
            <person name="Grigoriev I.V."/>
            <person name="Mortensen U.H."/>
            <person name="De Vries R.P."/>
            <person name="Baker S.E."/>
            <person name="Andersen M.R."/>
        </authorList>
    </citation>
    <scope>NUCLEOTIDE SEQUENCE [LARGE SCALE GENOMIC DNA]</scope>
    <source>
        <strain evidence="3 4">CBS 123904</strain>
    </source>
</reference>
<feature type="region of interest" description="Disordered" evidence="1">
    <location>
        <begin position="1"/>
        <end position="36"/>
    </location>
</feature>
<keyword evidence="4" id="KW-1185">Reference proteome</keyword>
<keyword evidence="2" id="KW-0472">Membrane</keyword>
<comment type="caution">
    <text evidence="3">The sequence shown here is derived from an EMBL/GenBank/DDBJ whole genome shotgun (WGS) entry which is preliminary data.</text>
</comment>
<protein>
    <submittedName>
        <fullName evidence="3">Uncharacterized protein</fullName>
    </submittedName>
</protein>
<dbReference type="Proteomes" id="UP001610446">
    <property type="component" value="Unassembled WGS sequence"/>
</dbReference>
<organism evidence="3 4">
    <name type="scientific">Aspergillus pseudoustus</name>
    <dbReference type="NCBI Taxonomy" id="1810923"/>
    <lineage>
        <taxon>Eukaryota</taxon>
        <taxon>Fungi</taxon>
        <taxon>Dikarya</taxon>
        <taxon>Ascomycota</taxon>
        <taxon>Pezizomycotina</taxon>
        <taxon>Eurotiomycetes</taxon>
        <taxon>Eurotiomycetidae</taxon>
        <taxon>Eurotiales</taxon>
        <taxon>Aspergillaceae</taxon>
        <taxon>Aspergillus</taxon>
        <taxon>Aspergillus subgen. Nidulantes</taxon>
    </lineage>
</organism>
<evidence type="ECO:0000313" key="3">
    <source>
        <dbReference type="EMBL" id="KAL2849253.1"/>
    </source>
</evidence>
<evidence type="ECO:0000256" key="1">
    <source>
        <dbReference type="SAM" id="MobiDB-lite"/>
    </source>
</evidence>
<feature type="compositionally biased region" description="Basic residues" evidence="1">
    <location>
        <begin position="1"/>
        <end position="19"/>
    </location>
</feature>
<name>A0ABR4KDD4_9EURO</name>
<feature type="transmembrane region" description="Helical" evidence="2">
    <location>
        <begin position="62"/>
        <end position="83"/>
    </location>
</feature>
<keyword evidence="2" id="KW-1133">Transmembrane helix</keyword>